<proteinExistence type="predicted"/>
<accession>A0A0H5C149</accession>
<dbReference type="EC" id="4.2.1.-" evidence="1"/>
<name>A0A0H5C149_CYBJN</name>
<dbReference type="EMBL" id="CDQK01000001">
    <property type="protein sequence ID" value="CEP21167.1"/>
    <property type="molecule type" value="Genomic_DNA"/>
</dbReference>
<dbReference type="PANTHER" id="PTHR28152:SF1">
    <property type="entry name" value="HYDROXYACYL-THIOESTER DEHYDRATASE TYPE 2, MITOCHONDRIAL"/>
    <property type="match status" value="1"/>
</dbReference>
<protein>
    <submittedName>
        <fullName evidence="1">Uncharacterized protein</fullName>
        <ecNumber evidence="1">4.2.1.-</ecNumber>
    </submittedName>
</protein>
<sequence length="266" mass="30935">MLGRKFVINDYLSPYQSSKLKASLYSFFNEHKPLGTSVPPGYHFAYYNPQTFEGELSKDGYDSYQQPQDDTFRRRMWVGGQMDFIKPLELGKESQCNETITRFRRLKDNFFVDISREMVQDGEIRFKELRQLIYTNHTFDPANSVTKIASERPTRTHQLTPTEILLFRYSALTFNPHKIHYNKEYSQREGYPDLLVHGPLMVTLLLEWATSMYAGLKVQSFKYKNSSPAFVNQPLRLCQSGSDAQMKLWIENSQGFIVTEGLLTSS</sequence>
<evidence type="ECO:0000313" key="2">
    <source>
        <dbReference type="Proteomes" id="UP000038830"/>
    </source>
</evidence>
<evidence type="ECO:0000313" key="1">
    <source>
        <dbReference type="EMBL" id="CEP21167.1"/>
    </source>
</evidence>
<dbReference type="GO" id="GO:0019171">
    <property type="term" value="F:(3R)-hydroxyacyl-[acyl-carrier-protein] dehydratase activity"/>
    <property type="evidence" value="ECO:0007669"/>
    <property type="project" value="TreeGrafter"/>
</dbReference>
<dbReference type="Gene3D" id="3.10.129.10">
    <property type="entry name" value="Hotdog Thioesterase"/>
    <property type="match status" value="1"/>
</dbReference>
<dbReference type="InterPro" id="IPR052741">
    <property type="entry name" value="Mitochondrial_HTD2"/>
</dbReference>
<dbReference type="InterPro" id="IPR029069">
    <property type="entry name" value="HotDog_dom_sf"/>
</dbReference>
<dbReference type="AlphaFoldDB" id="A0A0H5C149"/>
<dbReference type="GO" id="GO:0005739">
    <property type="term" value="C:mitochondrion"/>
    <property type="evidence" value="ECO:0007669"/>
    <property type="project" value="TreeGrafter"/>
</dbReference>
<dbReference type="Proteomes" id="UP000038830">
    <property type="component" value="Unassembled WGS sequence"/>
</dbReference>
<keyword evidence="1" id="KW-0456">Lyase</keyword>
<dbReference type="SUPFAM" id="SSF54637">
    <property type="entry name" value="Thioesterase/thiol ester dehydrase-isomerase"/>
    <property type="match status" value="1"/>
</dbReference>
<reference evidence="2" key="1">
    <citation type="journal article" date="2015" name="J. Biotechnol.">
        <title>The structure of the Cyberlindnera jadinii genome and its relation to Candida utilis analyzed by the occurrence of single nucleotide polymorphisms.</title>
        <authorList>
            <person name="Rupp O."/>
            <person name="Brinkrolf K."/>
            <person name="Buerth C."/>
            <person name="Kunigo M."/>
            <person name="Schneider J."/>
            <person name="Jaenicke S."/>
            <person name="Goesmann A."/>
            <person name="Puehler A."/>
            <person name="Jaeger K.-E."/>
            <person name="Ernst J.F."/>
        </authorList>
    </citation>
    <scope>NUCLEOTIDE SEQUENCE [LARGE SCALE GENOMIC DNA]</scope>
    <source>
        <strain evidence="2">ATCC 18201 / CBS 1600 / BCRC 20928 / JCM 3617 / NBRC 0987 / NRRL Y-1542</strain>
    </source>
</reference>
<dbReference type="PANTHER" id="PTHR28152">
    <property type="entry name" value="HYDROXYACYL-THIOESTER DEHYDRATASE TYPE 2, MITOCHONDRIAL"/>
    <property type="match status" value="1"/>
</dbReference>
<gene>
    <name evidence="1" type="ORF">BN1211_1196</name>
</gene>
<organism evidence="1 2">
    <name type="scientific">Cyberlindnera jadinii (strain ATCC 18201 / CBS 1600 / BCRC 20928 / JCM 3617 / NBRC 0987 / NRRL Y-1542)</name>
    <name type="common">Torula yeast</name>
    <name type="synonym">Candida utilis</name>
    <dbReference type="NCBI Taxonomy" id="983966"/>
    <lineage>
        <taxon>Eukaryota</taxon>
        <taxon>Fungi</taxon>
        <taxon>Dikarya</taxon>
        <taxon>Ascomycota</taxon>
        <taxon>Saccharomycotina</taxon>
        <taxon>Saccharomycetes</taxon>
        <taxon>Phaffomycetales</taxon>
        <taxon>Phaffomycetaceae</taxon>
        <taxon>Cyberlindnera</taxon>
    </lineage>
</organism>